<reference evidence="3 4" key="1">
    <citation type="journal article" date="2014" name="Genome Announc.">
        <title>Draft Genome Sequences of Marine Flavobacterium Nonlabens Strains NR17, NR24, NR27, NR32, NR33, and Ara13.</title>
        <authorList>
            <person name="Nakanishi M."/>
            <person name="Meirelles P."/>
            <person name="Suzuki R."/>
            <person name="Takatani N."/>
            <person name="Mino S."/>
            <person name="Suda W."/>
            <person name="Oshima K."/>
            <person name="Hattori M."/>
            <person name="Ohkuma M."/>
            <person name="Hosokawa M."/>
            <person name="Miyashita K."/>
            <person name="Thompson F.L."/>
            <person name="Niwa A."/>
            <person name="Sawabe T."/>
            <person name="Sawabe T."/>
        </authorList>
    </citation>
    <scope>NUCLEOTIDE SEQUENCE [LARGE SCALE GENOMIC DNA]</scope>
    <source>
        <strain evidence="4">JCM19275</strain>
    </source>
</reference>
<dbReference type="GO" id="GO:0005737">
    <property type="term" value="C:cytoplasm"/>
    <property type="evidence" value="ECO:0007669"/>
    <property type="project" value="TreeGrafter"/>
</dbReference>
<accession>A0A090WEE5</accession>
<dbReference type="FunFam" id="3.40.50.720:FF:000080">
    <property type="entry name" value="Thiazole biosynthesis adenylyltransferase ThiF"/>
    <property type="match status" value="1"/>
</dbReference>
<dbReference type="InterPro" id="IPR001763">
    <property type="entry name" value="Rhodanese-like_dom"/>
</dbReference>
<dbReference type="GO" id="GO:0004792">
    <property type="term" value="F:thiosulfate-cyanide sulfurtransferase activity"/>
    <property type="evidence" value="ECO:0007669"/>
    <property type="project" value="TreeGrafter"/>
</dbReference>
<dbReference type="EMBL" id="BBNT01000002">
    <property type="protein sequence ID" value="GAL74563.1"/>
    <property type="molecule type" value="Genomic_DNA"/>
</dbReference>
<evidence type="ECO:0000313" key="4">
    <source>
        <dbReference type="Proteomes" id="UP000029647"/>
    </source>
</evidence>
<dbReference type="SUPFAM" id="SSF69572">
    <property type="entry name" value="Activating enzymes of the ubiquitin-like proteins"/>
    <property type="match status" value="1"/>
</dbReference>
<dbReference type="PROSITE" id="PS50206">
    <property type="entry name" value="RHODANESE_3"/>
    <property type="match status" value="1"/>
</dbReference>
<organism evidence="3 4">
    <name type="scientific">Nonlabens ulvanivorans</name>
    <name type="common">Persicivirga ulvanivorans</name>
    <dbReference type="NCBI Taxonomy" id="906888"/>
    <lineage>
        <taxon>Bacteria</taxon>
        <taxon>Pseudomonadati</taxon>
        <taxon>Bacteroidota</taxon>
        <taxon>Flavobacteriia</taxon>
        <taxon>Flavobacteriales</taxon>
        <taxon>Flavobacteriaceae</taxon>
        <taxon>Nonlabens</taxon>
    </lineage>
</organism>
<proteinExistence type="inferred from homology"/>
<feature type="domain" description="Rhodanese" evidence="2">
    <location>
        <begin position="259"/>
        <end position="340"/>
    </location>
</feature>
<dbReference type="Pfam" id="PF00899">
    <property type="entry name" value="ThiF"/>
    <property type="match status" value="1"/>
</dbReference>
<dbReference type="CDD" id="cd00757">
    <property type="entry name" value="ThiF_MoeB_HesA_family"/>
    <property type="match status" value="1"/>
</dbReference>
<dbReference type="InterPro" id="IPR036873">
    <property type="entry name" value="Rhodanese-like_dom_sf"/>
</dbReference>
<gene>
    <name evidence="3" type="ORF">JCM19275_3418</name>
</gene>
<dbReference type="InterPro" id="IPR035985">
    <property type="entry name" value="Ubiquitin-activating_enz"/>
</dbReference>
<dbReference type="PANTHER" id="PTHR10953">
    <property type="entry name" value="UBIQUITIN-ACTIVATING ENZYME E1"/>
    <property type="match status" value="1"/>
</dbReference>
<dbReference type="CDD" id="cd00158">
    <property type="entry name" value="RHOD"/>
    <property type="match status" value="1"/>
</dbReference>
<name>A0A090WEE5_NONUL</name>
<dbReference type="Gene3D" id="3.40.250.10">
    <property type="entry name" value="Rhodanese-like domain"/>
    <property type="match status" value="1"/>
</dbReference>
<dbReference type="Gene3D" id="3.40.50.720">
    <property type="entry name" value="NAD(P)-binding Rossmann-like Domain"/>
    <property type="match status" value="1"/>
</dbReference>
<dbReference type="InterPro" id="IPR000594">
    <property type="entry name" value="ThiF_NAD_FAD-bd"/>
</dbReference>
<dbReference type="Pfam" id="PF00581">
    <property type="entry name" value="Rhodanese"/>
    <property type="match status" value="1"/>
</dbReference>
<dbReference type="GO" id="GO:0016779">
    <property type="term" value="F:nucleotidyltransferase activity"/>
    <property type="evidence" value="ECO:0007669"/>
    <property type="project" value="UniProtKB-KW"/>
</dbReference>
<dbReference type="PANTHER" id="PTHR10953:SF102">
    <property type="entry name" value="ADENYLYLTRANSFERASE AND SULFURTRANSFERASE MOCS3"/>
    <property type="match status" value="1"/>
</dbReference>
<dbReference type="AlphaFoldDB" id="A0A090WEE5"/>
<protein>
    <submittedName>
        <fullName evidence="3">Sulfur carrier protein adenylyltransferase thiF</fullName>
    </submittedName>
</protein>
<evidence type="ECO:0000259" key="2">
    <source>
        <dbReference type="PROSITE" id="PS50206"/>
    </source>
</evidence>
<comment type="similarity">
    <text evidence="1">Belongs to the HesA/MoeB/ThiF family.</text>
</comment>
<evidence type="ECO:0000256" key="1">
    <source>
        <dbReference type="ARBA" id="ARBA00009919"/>
    </source>
</evidence>
<keyword evidence="3" id="KW-0808">Transferase</keyword>
<evidence type="ECO:0000313" key="3">
    <source>
        <dbReference type="EMBL" id="GAL74563.1"/>
    </source>
</evidence>
<dbReference type="InterPro" id="IPR045886">
    <property type="entry name" value="ThiF/MoeB/HesA"/>
</dbReference>
<sequence length="344" mass="37946">MNNERYIRQTTLEQVGLSGQEKLQNASVLVIGAGGLGCSVLPYLVASGIGKIGIVDGDVVAVTNLHRQILYTNEDVGKDKATVASLKLKKQNPETIINSYVAFLNGDNALSLIKNYDVIVDATDRINARYLINDACVLLNKPFVHASIYKFQIQLSVFNYNNGPTYRCLYPVPQTNAISCAEGGVLGTTVAIAGAMQSNEILKIILGIGTVLSGQLIMIDTLTNTQSVFQFDKSNTVQITRDFFENEHQFKGAEYAFAKAENYRLIDVREVGEEPQLVHEMITQMPLSTLDNDVTVLNQNQDIAVFCQSGARSKRAYKLLEAKGFKKVRVLNQNAPQLKTILYE</sequence>
<dbReference type="Proteomes" id="UP000029647">
    <property type="component" value="Unassembled WGS sequence"/>
</dbReference>
<keyword evidence="3" id="KW-0548">Nucleotidyltransferase</keyword>
<comment type="caution">
    <text evidence="3">The sequence shown here is derived from an EMBL/GenBank/DDBJ whole genome shotgun (WGS) entry which is preliminary data.</text>
</comment>
<dbReference type="GO" id="GO:0008641">
    <property type="term" value="F:ubiquitin-like modifier activating enzyme activity"/>
    <property type="evidence" value="ECO:0007669"/>
    <property type="project" value="InterPro"/>
</dbReference>